<feature type="transmembrane region" description="Helical" evidence="7">
    <location>
        <begin position="309"/>
        <end position="332"/>
    </location>
</feature>
<sequence>MSDTSPSHFAHPGQFSRRISIAYGVVAAALFSASSSAPTPVYHLYQETLGLTPVMLMTIFSVYAFTLLAALLTIGSLSDYVGRKPVIFGALGLNLIAMALFAEAASAGMLVLARAIQGLAAGAAMTTMGAAILDFDRARGPVINSLTAFIGLTAGSLVSGVLVTYAPLPTQLVYVVLLAATLLLIVLLRWLPESTEGKKGAWASLKPHIAVPAQTRKALLRITPVNIAGWALGGFYFSLMPSLIRVATGITAPVFGGVIVAILTLTATFTALVLKSRPGTQVLTIGTLSLISGVAVTLAGVYLHLVPLMLLGAVVTGVGFGSCYSGALRIVLPLAHPDERAGLLSTFFIQSYLAFSLPTIAVGLIAPSIGLSNAAYLYGGIVILLAAISLAATRAPRREPSAA</sequence>
<dbReference type="PANTHER" id="PTHR23517">
    <property type="entry name" value="RESISTANCE PROTEIN MDTM, PUTATIVE-RELATED-RELATED"/>
    <property type="match status" value="1"/>
</dbReference>
<feature type="transmembrane region" description="Helical" evidence="7">
    <location>
        <begin position="86"/>
        <end position="105"/>
    </location>
</feature>
<evidence type="ECO:0000256" key="3">
    <source>
        <dbReference type="ARBA" id="ARBA00022475"/>
    </source>
</evidence>
<feature type="domain" description="Major facilitator superfamily (MFS) profile" evidence="8">
    <location>
        <begin position="20"/>
        <end position="398"/>
    </location>
</feature>
<name>A0A937CP03_9HYPH</name>
<dbReference type="GO" id="GO:0005886">
    <property type="term" value="C:plasma membrane"/>
    <property type="evidence" value="ECO:0007669"/>
    <property type="project" value="UniProtKB-SubCell"/>
</dbReference>
<feature type="transmembrane region" description="Helical" evidence="7">
    <location>
        <begin position="344"/>
        <end position="369"/>
    </location>
</feature>
<protein>
    <submittedName>
        <fullName evidence="9">MFS transporter</fullName>
    </submittedName>
</protein>
<dbReference type="AlphaFoldDB" id="A0A937CP03"/>
<gene>
    <name evidence="9" type="ORF">JJB09_07355</name>
</gene>
<evidence type="ECO:0000256" key="5">
    <source>
        <dbReference type="ARBA" id="ARBA00022989"/>
    </source>
</evidence>
<dbReference type="Gene3D" id="1.20.1250.20">
    <property type="entry name" value="MFS general substrate transporter like domains"/>
    <property type="match status" value="1"/>
</dbReference>
<feature type="transmembrane region" description="Helical" evidence="7">
    <location>
        <begin position="375"/>
        <end position="393"/>
    </location>
</feature>
<feature type="transmembrane region" description="Helical" evidence="7">
    <location>
        <begin position="21"/>
        <end position="42"/>
    </location>
</feature>
<evidence type="ECO:0000256" key="1">
    <source>
        <dbReference type="ARBA" id="ARBA00004651"/>
    </source>
</evidence>
<dbReference type="InterPro" id="IPR036259">
    <property type="entry name" value="MFS_trans_sf"/>
</dbReference>
<dbReference type="SUPFAM" id="SSF103473">
    <property type="entry name" value="MFS general substrate transporter"/>
    <property type="match status" value="1"/>
</dbReference>
<evidence type="ECO:0000259" key="8">
    <source>
        <dbReference type="PROSITE" id="PS50850"/>
    </source>
</evidence>
<accession>A0A937CP03</accession>
<keyword evidence="3" id="KW-1003">Cell membrane</keyword>
<evidence type="ECO:0000256" key="7">
    <source>
        <dbReference type="SAM" id="Phobius"/>
    </source>
</evidence>
<feature type="transmembrane region" description="Helical" evidence="7">
    <location>
        <begin position="281"/>
        <end position="303"/>
    </location>
</feature>
<keyword evidence="2" id="KW-0813">Transport</keyword>
<evidence type="ECO:0000256" key="6">
    <source>
        <dbReference type="ARBA" id="ARBA00023136"/>
    </source>
</evidence>
<feature type="transmembrane region" description="Helical" evidence="7">
    <location>
        <begin position="145"/>
        <end position="166"/>
    </location>
</feature>
<feature type="transmembrane region" description="Helical" evidence="7">
    <location>
        <begin position="250"/>
        <end position="274"/>
    </location>
</feature>
<dbReference type="GO" id="GO:0022857">
    <property type="term" value="F:transmembrane transporter activity"/>
    <property type="evidence" value="ECO:0007669"/>
    <property type="project" value="InterPro"/>
</dbReference>
<evidence type="ECO:0000256" key="2">
    <source>
        <dbReference type="ARBA" id="ARBA00022448"/>
    </source>
</evidence>
<feature type="transmembrane region" description="Helical" evidence="7">
    <location>
        <begin position="54"/>
        <end position="74"/>
    </location>
</feature>
<evidence type="ECO:0000313" key="10">
    <source>
        <dbReference type="Proteomes" id="UP000633219"/>
    </source>
</evidence>
<reference evidence="9" key="1">
    <citation type="submission" date="2021-01" db="EMBL/GenBank/DDBJ databases">
        <title>Rhizobium sp. strain KVB221 16S ribosomal RNA gene Genome sequencing and assembly.</title>
        <authorList>
            <person name="Kang M."/>
        </authorList>
    </citation>
    <scope>NUCLEOTIDE SEQUENCE</scope>
    <source>
        <strain evidence="9">KVB221</strain>
    </source>
</reference>
<feature type="transmembrane region" description="Helical" evidence="7">
    <location>
        <begin position="111"/>
        <end position="133"/>
    </location>
</feature>
<dbReference type="InterPro" id="IPR050171">
    <property type="entry name" value="MFS_Transporters"/>
</dbReference>
<keyword evidence="10" id="KW-1185">Reference proteome</keyword>
<feature type="transmembrane region" description="Helical" evidence="7">
    <location>
        <begin position="172"/>
        <end position="191"/>
    </location>
</feature>
<keyword evidence="4 7" id="KW-0812">Transmembrane</keyword>
<evidence type="ECO:0000256" key="4">
    <source>
        <dbReference type="ARBA" id="ARBA00022692"/>
    </source>
</evidence>
<comment type="caution">
    <text evidence="9">The sequence shown here is derived from an EMBL/GenBank/DDBJ whole genome shotgun (WGS) entry which is preliminary data.</text>
</comment>
<dbReference type="Pfam" id="PF07690">
    <property type="entry name" value="MFS_1"/>
    <property type="match status" value="1"/>
</dbReference>
<dbReference type="InterPro" id="IPR020846">
    <property type="entry name" value="MFS_dom"/>
</dbReference>
<keyword evidence="5 7" id="KW-1133">Transmembrane helix</keyword>
<proteinExistence type="predicted"/>
<dbReference type="InterPro" id="IPR011701">
    <property type="entry name" value="MFS"/>
</dbReference>
<dbReference type="PANTHER" id="PTHR23517:SF13">
    <property type="entry name" value="MAJOR FACILITATOR SUPERFAMILY MFS_1"/>
    <property type="match status" value="1"/>
</dbReference>
<organism evidence="9 10">
    <name type="scientific">Rhizobium setariae</name>
    <dbReference type="NCBI Taxonomy" id="2801340"/>
    <lineage>
        <taxon>Bacteria</taxon>
        <taxon>Pseudomonadati</taxon>
        <taxon>Pseudomonadota</taxon>
        <taxon>Alphaproteobacteria</taxon>
        <taxon>Hyphomicrobiales</taxon>
        <taxon>Rhizobiaceae</taxon>
        <taxon>Rhizobium/Agrobacterium group</taxon>
        <taxon>Rhizobium</taxon>
    </lineage>
</organism>
<dbReference type="PROSITE" id="PS50850">
    <property type="entry name" value="MFS"/>
    <property type="match status" value="1"/>
</dbReference>
<keyword evidence="6 7" id="KW-0472">Membrane</keyword>
<feature type="transmembrane region" description="Helical" evidence="7">
    <location>
        <begin position="225"/>
        <end position="244"/>
    </location>
</feature>
<evidence type="ECO:0000313" key="9">
    <source>
        <dbReference type="EMBL" id="MBL0371843.1"/>
    </source>
</evidence>
<dbReference type="EMBL" id="JAEQNC010000003">
    <property type="protein sequence ID" value="MBL0371843.1"/>
    <property type="molecule type" value="Genomic_DNA"/>
</dbReference>
<comment type="subcellular location">
    <subcellularLocation>
        <location evidence="1">Cell membrane</location>
        <topology evidence="1">Multi-pass membrane protein</topology>
    </subcellularLocation>
</comment>
<dbReference type="Proteomes" id="UP000633219">
    <property type="component" value="Unassembled WGS sequence"/>
</dbReference>
<dbReference type="RefSeq" id="WP_201655373.1">
    <property type="nucleotide sequence ID" value="NZ_JAEQNC010000003.1"/>
</dbReference>